<protein>
    <recommendedName>
        <fullName evidence="1">MIT domain-containing protein</fullName>
    </recommendedName>
</protein>
<dbReference type="InterPro" id="IPR007330">
    <property type="entry name" value="MIT_dom"/>
</dbReference>
<dbReference type="InParanoid" id="C3ZZL4"/>
<proteinExistence type="predicted"/>
<dbReference type="InterPro" id="IPR036181">
    <property type="entry name" value="MIT_dom_sf"/>
</dbReference>
<organism>
    <name type="scientific">Branchiostoma floridae</name>
    <name type="common">Florida lancelet</name>
    <name type="synonym">Amphioxus</name>
    <dbReference type="NCBI Taxonomy" id="7739"/>
    <lineage>
        <taxon>Eukaryota</taxon>
        <taxon>Metazoa</taxon>
        <taxon>Chordata</taxon>
        <taxon>Cephalochordata</taxon>
        <taxon>Leptocardii</taxon>
        <taxon>Amphioxiformes</taxon>
        <taxon>Branchiostomatidae</taxon>
        <taxon>Branchiostoma</taxon>
    </lineage>
</organism>
<dbReference type="AlphaFoldDB" id="C3ZZL4"/>
<evidence type="ECO:0000259" key="1">
    <source>
        <dbReference type="SMART" id="SM00745"/>
    </source>
</evidence>
<dbReference type="SMART" id="SM00745">
    <property type="entry name" value="MIT"/>
    <property type="match status" value="1"/>
</dbReference>
<name>C3ZZL4_BRAFL</name>
<dbReference type="eggNOG" id="KOG0045">
    <property type="taxonomic scope" value="Eukaryota"/>
</dbReference>
<accession>C3ZZL4</accession>
<feature type="domain" description="MIT" evidence="1">
    <location>
        <begin position="3"/>
        <end position="74"/>
    </location>
</feature>
<gene>
    <name evidence="2" type="ORF">BRAFLDRAFT_110216</name>
</gene>
<dbReference type="SUPFAM" id="SSF116846">
    <property type="entry name" value="MIT domain"/>
    <property type="match status" value="1"/>
</dbReference>
<dbReference type="Gene3D" id="1.20.58.80">
    <property type="entry name" value="Phosphotransferase system, lactose/cellobiose-type IIA subunit"/>
    <property type="match status" value="1"/>
</dbReference>
<reference evidence="2" key="1">
    <citation type="journal article" date="2008" name="Nature">
        <title>The amphioxus genome and the evolution of the chordate karyotype.</title>
        <authorList>
            <consortium name="US DOE Joint Genome Institute (JGI-PGF)"/>
            <person name="Putnam N.H."/>
            <person name="Butts T."/>
            <person name="Ferrier D.E.K."/>
            <person name="Furlong R.F."/>
            <person name="Hellsten U."/>
            <person name="Kawashima T."/>
            <person name="Robinson-Rechavi M."/>
            <person name="Shoguchi E."/>
            <person name="Terry A."/>
            <person name="Yu J.-K."/>
            <person name="Benito-Gutierrez E.L."/>
            <person name="Dubchak I."/>
            <person name="Garcia-Fernandez J."/>
            <person name="Gibson-Brown J.J."/>
            <person name="Grigoriev I.V."/>
            <person name="Horton A.C."/>
            <person name="de Jong P.J."/>
            <person name="Jurka J."/>
            <person name="Kapitonov V.V."/>
            <person name="Kohara Y."/>
            <person name="Kuroki Y."/>
            <person name="Lindquist E."/>
            <person name="Lucas S."/>
            <person name="Osoegawa K."/>
            <person name="Pennacchio L.A."/>
            <person name="Salamov A.A."/>
            <person name="Satou Y."/>
            <person name="Sauka-Spengler T."/>
            <person name="Schmutz J."/>
            <person name="Shin-I T."/>
            <person name="Toyoda A."/>
            <person name="Bronner-Fraser M."/>
            <person name="Fujiyama A."/>
            <person name="Holland L.Z."/>
            <person name="Holland P.W.H."/>
            <person name="Satoh N."/>
            <person name="Rokhsar D.S."/>
        </authorList>
    </citation>
    <scope>NUCLEOTIDE SEQUENCE [LARGE SCALE GENOMIC DNA]</scope>
    <source>
        <strain evidence="2">S238N-H82</strain>
        <tissue evidence="2">Testes</tissue>
    </source>
</reference>
<sequence length="101" mass="11335">MDASALEVDAFSFASVAVRLDQEGNHDEAIFYYLEAAEALRNAGQAGSKLAVVEKAMEYLDRVEQLKQILHLTKAVDRYNKNNRCDPEIKVYQTVVAKSKL</sequence>
<evidence type="ECO:0000313" key="2">
    <source>
        <dbReference type="EMBL" id="EEN42015.1"/>
    </source>
</evidence>
<dbReference type="EMBL" id="GG666757">
    <property type="protein sequence ID" value="EEN42015.1"/>
    <property type="molecule type" value="Genomic_DNA"/>
</dbReference>
<dbReference type="Pfam" id="PF04212">
    <property type="entry name" value="MIT"/>
    <property type="match status" value="1"/>
</dbReference>